<sequence length="456" mass="49966">MLAERCRCLNSASADLEERGVSRTLFLLKGLNTTLPHNAIVASLIELCFKGRVPFVVTDETFVDPYLTIVERLERNLKCPVIRVDGSTVVPPRLFPDCERMKAWQWENKTRAMRAERVQAATRGEFDGVRIKAMLREEDFEGAIPRLWKTAKVEVMDGSQFRALGNMKEWVVSKMGGSSCSGPMPCEQTFGSTGAATRRWERFLGGKGLENYAKKRNDARFPHNVSRMSCYLNLGVVSIFPLVSTVLLASSSKMSDEILKWREGSYLHCMYNRDYKGPSNVPHWARSAFGKKGGGDDGDLAKRLENCSSPCKVWNSMQSYLLATGELHNNVRMTWGRQAALWLLSSGAPVPVALEVLCRLNDRYALDGYSPPSYGGVLWCFGWGDKPGGDGGLKEKRSGGYKMGEKEFKAAKGRLVGGAGGKGGGGLEGWLGGGGGGGGGKKRTFGDMKTATITGR</sequence>
<organism evidence="2 3">
    <name type="scientific">Triparma retinervis</name>
    <dbReference type="NCBI Taxonomy" id="2557542"/>
    <lineage>
        <taxon>Eukaryota</taxon>
        <taxon>Sar</taxon>
        <taxon>Stramenopiles</taxon>
        <taxon>Ochrophyta</taxon>
        <taxon>Bolidophyceae</taxon>
        <taxon>Parmales</taxon>
        <taxon>Triparmaceae</taxon>
        <taxon>Triparma</taxon>
    </lineage>
</organism>
<reference evidence="2" key="1">
    <citation type="submission" date="2022-07" db="EMBL/GenBank/DDBJ databases">
        <title>Genome analysis of Parmales, a sister group of diatoms, reveals the evolutionary specialization of diatoms from phago-mixotrophs to photoautotrophs.</title>
        <authorList>
            <person name="Ban H."/>
            <person name="Sato S."/>
            <person name="Yoshikawa S."/>
            <person name="Kazumasa Y."/>
            <person name="Nakamura Y."/>
            <person name="Ichinomiya M."/>
            <person name="Saitoh K."/>
            <person name="Sato N."/>
            <person name="Blanc-Mathieu R."/>
            <person name="Endo H."/>
            <person name="Kuwata A."/>
            <person name="Ogata H."/>
        </authorList>
    </citation>
    <scope>NUCLEOTIDE SEQUENCE</scope>
</reference>
<dbReference type="SUPFAM" id="SSF48173">
    <property type="entry name" value="Cryptochrome/photolyase FAD-binding domain"/>
    <property type="match status" value="1"/>
</dbReference>
<gene>
    <name evidence="2" type="ORF">TrRE_jg1153</name>
</gene>
<dbReference type="EMBL" id="BRXZ01002236">
    <property type="protein sequence ID" value="GMH57708.1"/>
    <property type="molecule type" value="Genomic_DNA"/>
</dbReference>
<protein>
    <recommendedName>
        <fullName evidence="4">Photolyase/cryptochrome alpha/beta domain-containing protein</fullName>
    </recommendedName>
</protein>
<dbReference type="Gene3D" id="1.25.40.80">
    <property type="match status" value="1"/>
</dbReference>
<evidence type="ECO:0000256" key="1">
    <source>
        <dbReference type="SAM" id="MobiDB-lite"/>
    </source>
</evidence>
<comment type="caution">
    <text evidence="2">The sequence shown here is derived from an EMBL/GenBank/DDBJ whole genome shotgun (WGS) entry which is preliminary data.</text>
</comment>
<proteinExistence type="predicted"/>
<dbReference type="InterPro" id="IPR052219">
    <property type="entry name" value="Photolyase_Class-2"/>
</dbReference>
<dbReference type="PANTHER" id="PTHR10211:SF0">
    <property type="entry name" value="DEOXYRIBODIPYRIMIDINE PHOTO-LYASE"/>
    <property type="match status" value="1"/>
</dbReference>
<keyword evidence="3" id="KW-1185">Reference proteome</keyword>
<dbReference type="PANTHER" id="PTHR10211">
    <property type="entry name" value="DEOXYRIBODIPYRIMIDINE PHOTOLYASE"/>
    <property type="match status" value="1"/>
</dbReference>
<evidence type="ECO:0000313" key="3">
    <source>
        <dbReference type="Proteomes" id="UP001165082"/>
    </source>
</evidence>
<dbReference type="InterPro" id="IPR036134">
    <property type="entry name" value="Crypto/Photolyase_FAD-like_sf"/>
</dbReference>
<dbReference type="Proteomes" id="UP001165082">
    <property type="component" value="Unassembled WGS sequence"/>
</dbReference>
<dbReference type="OrthoDB" id="5368863at2759"/>
<dbReference type="Gene3D" id="1.10.579.10">
    <property type="entry name" value="DNA Cyclobutane Dipyrimidine Photolyase, subunit A, domain 3"/>
    <property type="match status" value="1"/>
</dbReference>
<accession>A0A9W7DWR1</accession>
<evidence type="ECO:0000313" key="2">
    <source>
        <dbReference type="EMBL" id="GMH57708.1"/>
    </source>
</evidence>
<name>A0A9W7DWR1_9STRA</name>
<evidence type="ECO:0008006" key="4">
    <source>
        <dbReference type="Google" id="ProtNLM"/>
    </source>
</evidence>
<feature type="region of interest" description="Disordered" evidence="1">
    <location>
        <begin position="433"/>
        <end position="456"/>
    </location>
</feature>
<dbReference type="AlphaFoldDB" id="A0A9W7DWR1"/>